<protein>
    <submittedName>
        <fullName evidence="6">ABC-2 type transport system ATP-binding protein</fullName>
    </submittedName>
</protein>
<dbReference type="InterPro" id="IPR027417">
    <property type="entry name" value="P-loop_NTPase"/>
</dbReference>
<evidence type="ECO:0000256" key="3">
    <source>
        <dbReference type="ARBA" id="ARBA00022741"/>
    </source>
</evidence>
<keyword evidence="7" id="KW-1185">Reference proteome</keyword>
<dbReference type="InterPro" id="IPR003439">
    <property type="entry name" value="ABC_transporter-like_ATP-bd"/>
</dbReference>
<gene>
    <name evidence="6" type="ORF">SAMN05443529_11773</name>
</gene>
<dbReference type="InterPro" id="IPR003593">
    <property type="entry name" value="AAA+_ATPase"/>
</dbReference>
<name>A0A1G8EMM5_9FIRM</name>
<dbReference type="Gene3D" id="3.40.50.300">
    <property type="entry name" value="P-loop containing nucleotide triphosphate hydrolases"/>
    <property type="match status" value="1"/>
</dbReference>
<dbReference type="OrthoDB" id="9809205at2"/>
<keyword evidence="3" id="KW-0547">Nucleotide-binding</keyword>
<keyword evidence="4 6" id="KW-0067">ATP-binding</keyword>
<dbReference type="Proteomes" id="UP000198656">
    <property type="component" value="Unassembled WGS sequence"/>
</dbReference>
<dbReference type="STRING" id="1121419.SAMN05443529_11773"/>
<dbReference type="PANTHER" id="PTHR43335:SF4">
    <property type="entry name" value="ABC TRANSPORTER, ATP-BINDING PROTEIN"/>
    <property type="match status" value="1"/>
</dbReference>
<reference evidence="7" key="1">
    <citation type="submission" date="2016-10" db="EMBL/GenBank/DDBJ databases">
        <authorList>
            <person name="Varghese N."/>
            <person name="Submissions S."/>
        </authorList>
    </citation>
    <scope>NUCLEOTIDE SEQUENCE [LARGE SCALE GENOMIC DNA]</scope>
    <source>
        <strain evidence="7">DSM 8344</strain>
    </source>
</reference>
<evidence type="ECO:0000256" key="4">
    <source>
        <dbReference type="ARBA" id="ARBA00022840"/>
    </source>
</evidence>
<evidence type="ECO:0000313" key="7">
    <source>
        <dbReference type="Proteomes" id="UP000198656"/>
    </source>
</evidence>
<dbReference type="SUPFAM" id="SSF52540">
    <property type="entry name" value="P-loop containing nucleoside triphosphate hydrolases"/>
    <property type="match status" value="1"/>
</dbReference>
<evidence type="ECO:0000256" key="1">
    <source>
        <dbReference type="ARBA" id="ARBA00005417"/>
    </source>
</evidence>
<dbReference type="EMBL" id="FNCP01000017">
    <property type="protein sequence ID" value="SDH71154.1"/>
    <property type="molecule type" value="Genomic_DNA"/>
</dbReference>
<evidence type="ECO:0000259" key="5">
    <source>
        <dbReference type="PROSITE" id="PS50893"/>
    </source>
</evidence>
<dbReference type="SMART" id="SM00382">
    <property type="entry name" value="AAA"/>
    <property type="match status" value="1"/>
</dbReference>
<evidence type="ECO:0000256" key="2">
    <source>
        <dbReference type="ARBA" id="ARBA00022448"/>
    </source>
</evidence>
<sequence>MEKVIEIINLTKTYGNGRGIYDLNLDIYKGDIFGFLGPNGAGKTTAMKIMTGLIRPENGDVKIMGHSVIEEYEKAMAKVGCLIEIAESYQFLSAFENLKQIARYYPDVDNKRIDEVLELTGMYKFKHEKTKKFSLGMKQRLGLAAAVLSRPKVVILDEPLNGLDVEGMIDIRKMIQSLAEKEQTTFFISSHLIHDVELTCNRIGVIYNGRILNVENTDAILKNYATLENYFVSEVERNGRVSSSASK</sequence>
<comment type="similarity">
    <text evidence="1">Belongs to the ABC transporter superfamily.</text>
</comment>
<dbReference type="InterPro" id="IPR017871">
    <property type="entry name" value="ABC_transporter-like_CS"/>
</dbReference>
<dbReference type="AlphaFoldDB" id="A0A1G8EMM5"/>
<evidence type="ECO:0000313" key="6">
    <source>
        <dbReference type="EMBL" id="SDH71154.1"/>
    </source>
</evidence>
<feature type="domain" description="ABC transporter" evidence="5">
    <location>
        <begin position="5"/>
        <end position="233"/>
    </location>
</feature>
<dbReference type="PROSITE" id="PS50893">
    <property type="entry name" value="ABC_TRANSPORTER_2"/>
    <property type="match status" value="1"/>
</dbReference>
<dbReference type="PANTHER" id="PTHR43335">
    <property type="entry name" value="ABC TRANSPORTER, ATP-BINDING PROTEIN"/>
    <property type="match status" value="1"/>
</dbReference>
<keyword evidence="2" id="KW-0813">Transport</keyword>
<dbReference type="PROSITE" id="PS00211">
    <property type="entry name" value="ABC_TRANSPORTER_1"/>
    <property type="match status" value="1"/>
</dbReference>
<dbReference type="GO" id="GO:0016887">
    <property type="term" value="F:ATP hydrolysis activity"/>
    <property type="evidence" value="ECO:0007669"/>
    <property type="project" value="InterPro"/>
</dbReference>
<accession>A0A1G8EMM5</accession>
<proteinExistence type="inferred from homology"/>
<dbReference type="RefSeq" id="WP_092334457.1">
    <property type="nucleotide sequence ID" value="NZ_FNCP01000017.1"/>
</dbReference>
<dbReference type="GO" id="GO:0005524">
    <property type="term" value="F:ATP binding"/>
    <property type="evidence" value="ECO:0007669"/>
    <property type="project" value="UniProtKB-KW"/>
</dbReference>
<dbReference type="Pfam" id="PF00005">
    <property type="entry name" value="ABC_tran"/>
    <property type="match status" value="1"/>
</dbReference>
<organism evidence="6 7">
    <name type="scientific">Desulfosporosinus hippei DSM 8344</name>
    <dbReference type="NCBI Taxonomy" id="1121419"/>
    <lineage>
        <taxon>Bacteria</taxon>
        <taxon>Bacillati</taxon>
        <taxon>Bacillota</taxon>
        <taxon>Clostridia</taxon>
        <taxon>Eubacteriales</taxon>
        <taxon>Desulfitobacteriaceae</taxon>
        <taxon>Desulfosporosinus</taxon>
    </lineage>
</organism>